<evidence type="ECO:0000313" key="2">
    <source>
        <dbReference type="Proteomes" id="UP001597389"/>
    </source>
</evidence>
<dbReference type="Proteomes" id="UP001597389">
    <property type="component" value="Unassembled WGS sequence"/>
</dbReference>
<protein>
    <recommendedName>
        <fullName evidence="3">DUF4252 domain-containing protein</fullName>
    </recommendedName>
</protein>
<evidence type="ECO:0000313" key="1">
    <source>
        <dbReference type="EMBL" id="MFD2158312.1"/>
    </source>
</evidence>
<accession>A0ABW4Z8Y6</accession>
<reference evidence="2" key="1">
    <citation type="journal article" date="2019" name="Int. J. Syst. Evol. Microbiol.">
        <title>The Global Catalogue of Microorganisms (GCM) 10K type strain sequencing project: providing services to taxonomists for standard genome sequencing and annotation.</title>
        <authorList>
            <consortium name="The Broad Institute Genomics Platform"/>
            <consortium name="The Broad Institute Genome Sequencing Center for Infectious Disease"/>
            <person name="Wu L."/>
            <person name="Ma J."/>
        </authorList>
    </citation>
    <scope>NUCLEOTIDE SEQUENCE [LARGE SCALE GENOMIC DNA]</scope>
    <source>
        <strain evidence="2">CCUG 57942</strain>
    </source>
</reference>
<keyword evidence="2" id="KW-1185">Reference proteome</keyword>
<dbReference type="RefSeq" id="WP_377177640.1">
    <property type="nucleotide sequence ID" value="NZ_JBHUJB010000021.1"/>
</dbReference>
<sequence length="183" mass="20893">MNLLHILLALIVFPTCLRAEILDRPVPWHGQFRSTSISKLVSEMETWSKDHNSHEFVIATPIPKNLATKEIDKIIVDSKPRSTYGDLLQQAFKSVGRKVVLSEADGKIHITYLYTKVMKITEVTKTRIVRHKKLSGDEALKLMTDQGIEFSPHFVIRTSLDRAVITVFGTVEDLEKSSRFYLQ</sequence>
<comment type="caution">
    <text evidence="1">The sequence shown here is derived from an EMBL/GenBank/DDBJ whole genome shotgun (WGS) entry which is preliminary data.</text>
</comment>
<name>A0ABW4Z8Y6_9BACT</name>
<gene>
    <name evidence="1" type="ORF">ACFSW8_05325</name>
</gene>
<proteinExistence type="predicted"/>
<organism evidence="1 2">
    <name type="scientific">Rubritalea tangerina</name>
    <dbReference type="NCBI Taxonomy" id="430798"/>
    <lineage>
        <taxon>Bacteria</taxon>
        <taxon>Pseudomonadati</taxon>
        <taxon>Verrucomicrobiota</taxon>
        <taxon>Verrucomicrobiia</taxon>
        <taxon>Verrucomicrobiales</taxon>
        <taxon>Rubritaleaceae</taxon>
        <taxon>Rubritalea</taxon>
    </lineage>
</organism>
<dbReference type="EMBL" id="JBHUJB010000021">
    <property type="protein sequence ID" value="MFD2158312.1"/>
    <property type="molecule type" value="Genomic_DNA"/>
</dbReference>
<evidence type="ECO:0008006" key="3">
    <source>
        <dbReference type="Google" id="ProtNLM"/>
    </source>
</evidence>